<gene>
    <name evidence="2" type="ORF">DEO72_LG6g3235</name>
</gene>
<accession>A0A4D6MCH3</accession>
<reference evidence="2 3" key="1">
    <citation type="submission" date="2019-04" db="EMBL/GenBank/DDBJ databases">
        <title>An improved genome assembly and genetic linkage map for asparagus bean, Vigna unguiculata ssp. sesquipedialis.</title>
        <authorList>
            <person name="Xia Q."/>
            <person name="Zhang R."/>
            <person name="Dong Y."/>
        </authorList>
    </citation>
    <scope>NUCLEOTIDE SEQUENCE [LARGE SCALE GENOMIC DNA]</scope>
    <source>
        <tissue evidence="2">Leaf</tissue>
    </source>
</reference>
<evidence type="ECO:0000313" key="3">
    <source>
        <dbReference type="Proteomes" id="UP000501690"/>
    </source>
</evidence>
<feature type="compositionally biased region" description="Low complexity" evidence="1">
    <location>
        <begin position="76"/>
        <end position="94"/>
    </location>
</feature>
<dbReference type="Proteomes" id="UP000501690">
    <property type="component" value="Linkage Group LG6"/>
</dbReference>
<dbReference type="AlphaFoldDB" id="A0A4D6MCH3"/>
<organism evidence="2 3">
    <name type="scientific">Vigna unguiculata</name>
    <name type="common">Cowpea</name>
    <dbReference type="NCBI Taxonomy" id="3917"/>
    <lineage>
        <taxon>Eukaryota</taxon>
        <taxon>Viridiplantae</taxon>
        <taxon>Streptophyta</taxon>
        <taxon>Embryophyta</taxon>
        <taxon>Tracheophyta</taxon>
        <taxon>Spermatophyta</taxon>
        <taxon>Magnoliopsida</taxon>
        <taxon>eudicotyledons</taxon>
        <taxon>Gunneridae</taxon>
        <taxon>Pentapetalae</taxon>
        <taxon>rosids</taxon>
        <taxon>fabids</taxon>
        <taxon>Fabales</taxon>
        <taxon>Fabaceae</taxon>
        <taxon>Papilionoideae</taxon>
        <taxon>50 kb inversion clade</taxon>
        <taxon>NPAAA clade</taxon>
        <taxon>indigoferoid/millettioid clade</taxon>
        <taxon>Phaseoleae</taxon>
        <taxon>Vigna</taxon>
    </lineage>
</organism>
<feature type="compositionally biased region" description="Polar residues" evidence="1">
    <location>
        <begin position="95"/>
        <end position="108"/>
    </location>
</feature>
<keyword evidence="3" id="KW-1185">Reference proteome</keyword>
<sequence length="147" mass="16445">MDAILNRKGPKNVKFEILLTQPHILDSLVELSNGYDDPDGLDDQDRSNSTTWTGPTSRTSPTNWTGPSKPSSPTIQTGPTTRTVSTTQTSPMTRMGQTIRTSRTTRTDPTVWKVRPGCRTRPDRRPVWVVGPVRVVMPFLIVRFPNL</sequence>
<evidence type="ECO:0000256" key="1">
    <source>
        <dbReference type="SAM" id="MobiDB-lite"/>
    </source>
</evidence>
<name>A0A4D6MCH3_VIGUN</name>
<feature type="compositionally biased region" description="Polar residues" evidence="1">
    <location>
        <begin position="47"/>
        <end position="75"/>
    </location>
</feature>
<evidence type="ECO:0000313" key="2">
    <source>
        <dbReference type="EMBL" id="QCD98513.1"/>
    </source>
</evidence>
<dbReference type="EMBL" id="CP039350">
    <property type="protein sequence ID" value="QCD98513.1"/>
    <property type="molecule type" value="Genomic_DNA"/>
</dbReference>
<proteinExistence type="predicted"/>
<feature type="region of interest" description="Disordered" evidence="1">
    <location>
        <begin position="36"/>
        <end position="108"/>
    </location>
</feature>
<protein>
    <submittedName>
        <fullName evidence="2">Uncharacterized protein</fullName>
    </submittedName>
</protein>